<evidence type="ECO:0000313" key="2">
    <source>
        <dbReference type="Proteomes" id="UP000789405"/>
    </source>
</evidence>
<proteinExistence type="predicted"/>
<dbReference type="SUPFAM" id="SSF50978">
    <property type="entry name" value="WD40 repeat-like"/>
    <property type="match status" value="1"/>
</dbReference>
<organism evidence="1 2">
    <name type="scientific">Dentiscutata erythropus</name>
    <dbReference type="NCBI Taxonomy" id="1348616"/>
    <lineage>
        <taxon>Eukaryota</taxon>
        <taxon>Fungi</taxon>
        <taxon>Fungi incertae sedis</taxon>
        <taxon>Mucoromycota</taxon>
        <taxon>Glomeromycotina</taxon>
        <taxon>Glomeromycetes</taxon>
        <taxon>Diversisporales</taxon>
        <taxon>Gigasporaceae</taxon>
        <taxon>Dentiscutata</taxon>
    </lineage>
</organism>
<name>A0A9N9ESY7_9GLOM</name>
<dbReference type="InterPro" id="IPR015943">
    <property type="entry name" value="WD40/YVTN_repeat-like_dom_sf"/>
</dbReference>
<dbReference type="AlphaFoldDB" id="A0A9N9ESY7"/>
<dbReference type="Proteomes" id="UP000789405">
    <property type="component" value="Unassembled WGS sequence"/>
</dbReference>
<evidence type="ECO:0000313" key="1">
    <source>
        <dbReference type="EMBL" id="CAG8688823.1"/>
    </source>
</evidence>
<protein>
    <submittedName>
        <fullName evidence="1">21859_t:CDS:1</fullName>
    </submittedName>
</protein>
<dbReference type="InterPro" id="IPR036322">
    <property type="entry name" value="WD40_repeat_dom_sf"/>
</dbReference>
<dbReference type="EMBL" id="CAJVPY010007921">
    <property type="protein sequence ID" value="CAG8688823.1"/>
    <property type="molecule type" value="Genomic_DNA"/>
</dbReference>
<dbReference type="OrthoDB" id="2412883at2759"/>
<dbReference type="Gene3D" id="2.130.10.10">
    <property type="entry name" value="YVTN repeat-like/Quinoprotein amine dehydrogenase"/>
    <property type="match status" value="1"/>
</dbReference>
<keyword evidence="2" id="KW-1185">Reference proteome</keyword>
<sequence length="426" mass="49966">MEQGTVYDAKIDIMTETHQHKITTLICSPKLKHIATMSKMDKIIVIWHNETELTKLEPSSRFFAREITNAQEYHHGHELIELSYDGLIVVKHEGDFVLVLIHPDDKKVLFKFKIYLYSVINNNNNKRLQCKTIFTFDQHNYYNLNCAIFRNGRLLISGNKIIAGNFCLLWNAETKDSEFEISKEVDLPNFLYGHSETQYSNLNSDNILFTILHHGLKIYSAKTGIRITDLGVVNNEDIKEDNKGFNINFVNQGKHLLISYFPKITRFSELSQIVIRLINPYSPKLDKFLDISIGANFSSENIKFFPQRIYNDRVIGIAYNKVQIHKIFQDDFFKNLQNKDQNEIHFLCTTHFLCITDEILKEIEKGLNVLDRDLREKKELKNIKILKGHQIYWHYDGKKLLEFRSNTEELVIEPTILEEASYRVKR</sequence>
<accession>A0A9N9ESY7</accession>
<reference evidence="1" key="1">
    <citation type="submission" date="2021-06" db="EMBL/GenBank/DDBJ databases">
        <authorList>
            <person name="Kallberg Y."/>
            <person name="Tangrot J."/>
            <person name="Rosling A."/>
        </authorList>
    </citation>
    <scope>NUCLEOTIDE SEQUENCE</scope>
    <source>
        <strain evidence="1">MA453B</strain>
    </source>
</reference>
<comment type="caution">
    <text evidence="1">The sequence shown here is derived from an EMBL/GenBank/DDBJ whole genome shotgun (WGS) entry which is preliminary data.</text>
</comment>
<gene>
    <name evidence="1" type="ORF">DERYTH_LOCUS12238</name>
</gene>